<keyword evidence="4" id="KW-0233">DNA recombination</keyword>
<sequence>MQSSYIFISLALFVAFVVLALFVMMIRQRDFFYQQILNMQNLLNEQSSKSQASISDINDAIIDRFFFLNQTLNESINSSNLNTTNNLSNGLNSLDTKFKNILEKINELENANESSKSLKDEVMRLNSIFSNQKLRGNFGEFELAKILELSYGENKSFYELQKRFDNNTIVDAVLKIKDGLVLPIDSKFPLANYQRICEACSLNDKKSVQIYEKEFKKDLKRQIDDISLKYILPPQTTEYAVMFIPSEAIFLYICSNLSEVFEYMNQKAVFMASPSTLMALLYSFKTFLRDESISKNANTIKQEIFNLSKDFDKFKEQNKSILNYSTKLKDATTVLNENSEKISSKFDKIKNLNF</sequence>
<dbReference type="PANTHER" id="PTHR30563">
    <property type="entry name" value="DNA RECOMBINATION PROTEIN RMUC"/>
    <property type="match status" value="1"/>
</dbReference>
<keyword evidence="3 5" id="KW-0175">Coiled coil</keyword>
<comment type="function">
    <text evidence="1">Involved in DNA recombination.</text>
</comment>
<evidence type="ECO:0000256" key="4">
    <source>
        <dbReference type="ARBA" id="ARBA00023172"/>
    </source>
</evidence>
<dbReference type="Pfam" id="PF02646">
    <property type="entry name" value="RmuC"/>
    <property type="match status" value="1"/>
</dbReference>
<dbReference type="GO" id="GO:0006310">
    <property type="term" value="P:DNA recombination"/>
    <property type="evidence" value="ECO:0007669"/>
    <property type="project" value="UniProtKB-KW"/>
</dbReference>
<keyword evidence="6" id="KW-1133">Transmembrane helix</keyword>
<keyword evidence="6" id="KW-0472">Membrane</keyword>
<feature type="transmembrane region" description="Helical" evidence="6">
    <location>
        <begin position="6"/>
        <end position="26"/>
    </location>
</feature>
<gene>
    <name evidence="7" type="primary">rmuC</name>
    <name evidence="7" type="ORF">ERS672216_01435</name>
</gene>
<evidence type="ECO:0000256" key="1">
    <source>
        <dbReference type="ARBA" id="ARBA00003416"/>
    </source>
</evidence>
<evidence type="ECO:0000256" key="6">
    <source>
        <dbReference type="SAM" id="Phobius"/>
    </source>
</evidence>
<dbReference type="RefSeq" id="WP_075494378.1">
    <property type="nucleotide sequence ID" value="NZ_CP053844.1"/>
</dbReference>
<evidence type="ECO:0000256" key="5">
    <source>
        <dbReference type="SAM" id="Coils"/>
    </source>
</evidence>
<proteinExistence type="inferred from homology"/>
<reference evidence="7 8" key="1">
    <citation type="submission" date="2016-02" db="EMBL/GenBank/DDBJ databases">
        <authorList>
            <consortium name="Pathogen Informatics"/>
        </authorList>
    </citation>
    <scope>NUCLEOTIDE SEQUENCE [LARGE SCALE GENOMIC DNA]</scope>
    <source>
        <strain evidence="7 8">RC20</strain>
    </source>
</reference>
<comment type="similarity">
    <text evidence="2">Belongs to the RmuC family.</text>
</comment>
<evidence type="ECO:0000313" key="7">
    <source>
        <dbReference type="EMBL" id="CZE48472.1"/>
    </source>
</evidence>
<protein>
    <submittedName>
        <fullName evidence="7">RmuC family protein</fullName>
    </submittedName>
</protein>
<dbReference type="PANTHER" id="PTHR30563:SF0">
    <property type="entry name" value="DNA RECOMBINATION PROTEIN RMUC"/>
    <property type="match status" value="1"/>
</dbReference>
<dbReference type="InterPro" id="IPR003798">
    <property type="entry name" value="DNA_recombination_RmuC"/>
</dbReference>
<dbReference type="EMBL" id="FIZP01000008">
    <property type="protein sequence ID" value="CZE48472.1"/>
    <property type="molecule type" value="Genomic_DNA"/>
</dbReference>
<accession>A0A128EP39</accession>
<name>A0A128EP39_9BACT</name>
<dbReference type="Proteomes" id="UP000069632">
    <property type="component" value="Unassembled WGS sequence"/>
</dbReference>
<organism evidence="7 8">
    <name type="scientific">Campylobacter geochelonis</name>
    <dbReference type="NCBI Taxonomy" id="1780362"/>
    <lineage>
        <taxon>Bacteria</taxon>
        <taxon>Pseudomonadati</taxon>
        <taxon>Campylobacterota</taxon>
        <taxon>Epsilonproteobacteria</taxon>
        <taxon>Campylobacterales</taxon>
        <taxon>Campylobacteraceae</taxon>
        <taxon>Campylobacter</taxon>
    </lineage>
</organism>
<keyword evidence="6" id="KW-0812">Transmembrane</keyword>
<evidence type="ECO:0000313" key="8">
    <source>
        <dbReference type="Proteomes" id="UP000069632"/>
    </source>
</evidence>
<dbReference type="AlphaFoldDB" id="A0A128EP39"/>
<feature type="coiled-coil region" evidence="5">
    <location>
        <begin position="91"/>
        <end position="128"/>
    </location>
</feature>
<evidence type="ECO:0000256" key="2">
    <source>
        <dbReference type="ARBA" id="ARBA00009840"/>
    </source>
</evidence>
<evidence type="ECO:0000256" key="3">
    <source>
        <dbReference type="ARBA" id="ARBA00023054"/>
    </source>
</evidence>
<keyword evidence="8" id="KW-1185">Reference proteome</keyword>
<dbReference type="OrthoDB" id="9765111at2"/>